<evidence type="ECO:0000256" key="2">
    <source>
        <dbReference type="ARBA" id="ARBA00022475"/>
    </source>
</evidence>
<feature type="transmembrane region" description="Helical" evidence="6">
    <location>
        <begin position="31"/>
        <end position="50"/>
    </location>
</feature>
<evidence type="ECO:0000256" key="5">
    <source>
        <dbReference type="ARBA" id="ARBA00023136"/>
    </source>
</evidence>
<evidence type="ECO:0000259" key="7">
    <source>
        <dbReference type="Pfam" id="PF02706"/>
    </source>
</evidence>
<comment type="caution">
    <text evidence="8">The sequence shown here is derived from an EMBL/GenBank/DDBJ whole genome shotgun (WGS) entry which is preliminary data.</text>
</comment>
<gene>
    <name evidence="8" type="ORF">VQ03_25400</name>
</gene>
<dbReference type="InterPro" id="IPR003856">
    <property type="entry name" value="LPS_length_determ_N"/>
</dbReference>
<proteinExistence type="predicted"/>
<dbReference type="Gene3D" id="3.40.50.300">
    <property type="entry name" value="P-loop containing nucleotide triphosphate hydrolases"/>
    <property type="match status" value="1"/>
</dbReference>
<comment type="subcellular location">
    <subcellularLocation>
        <location evidence="1">Cell membrane</location>
        <topology evidence="1">Multi-pass membrane protein</topology>
    </subcellularLocation>
</comment>
<evidence type="ECO:0000313" key="8">
    <source>
        <dbReference type="EMBL" id="KMO33206.1"/>
    </source>
</evidence>
<dbReference type="InterPro" id="IPR050445">
    <property type="entry name" value="Bact_polysacc_biosynth/exp"/>
</dbReference>
<keyword evidence="4 6" id="KW-1133">Transmembrane helix</keyword>
<keyword evidence="2" id="KW-1003">Cell membrane</keyword>
<dbReference type="PANTHER" id="PTHR32309:SF13">
    <property type="entry name" value="FERRIC ENTEROBACTIN TRANSPORT PROTEIN FEPE"/>
    <property type="match status" value="1"/>
</dbReference>
<accession>A0A0J6V2Y6</accession>
<dbReference type="AlphaFoldDB" id="A0A0J6V2Y6"/>
<dbReference type="PATRIC" id="fig|1187852.3.peg.2862"/>
<evidence type="ECO:0000256" key="4">
    <source>
        <dbReference type="ARBA" id="ARBA00022989"/>
    </source>
</evidence>
<protein>
    <recommendedName>
        <fullName evidence="7">Polysaccharide chain length determinant N-terminal domain-containing protein</fullName>
    </recommendedName>
</protein>
<evidence type="ECO:0000256" key="6">
    <source>
        <dbReference type="SAM" id="Phobius"/>
    </source>
</evidence>
<dbReference type="GO" id="GO:0005886">
    <property type="term" value="C:plasma membrane"/>
    <property type="evidence" value="ECO:0007669"/>
    <property type="project" value="UniProtKB-SubCell"/>
</dbReference>
<keyword evidence="5 6" id="KW-0472">Membrane</keyword>
<evidence type="ECO:0000313" key="9">
    <source>
        <dbReference type="Proteomes" id="UP000036449"/>
    </source>
</evidence>
<feature type="domain" description="Polysaccharide chain length determinant N-terminal" evidence="7">
    <location>
        <begin position="19"/>
        <end position="105"/>
    </location>
</feature>
<dbReference type="Proteomes" id="UP000036449">
    <property type="component" value="Unassembled WGS sequence"/>
</dbReference>
<feature type="transmembrane region" description="Helical" evidence="6">
    <location>
        <begin position="261"/>
        <end position="283"/>
    </location>
</feature>
<dbReference type="GO" id="GO:0004713">
    <property type="term" value="F:protein tyrosine kinase activity"/>
    <property type="evidence" value="ECO:0007669"/>
    <property type="project" value="TreeGrafter"/>
</dbReference>
<dbReference type="EMBL" id="LABZ01000205">
    <property type="protein sequence ID" value="KMO33206.1"/>
    <property type="molecule type" value="Genomic_DNA"/>
</dbReference>
<sequence length="534" mass="56454">MLLPIADPPSGPDGVVALLRALLRAARRQRVALVLWCLACIAAAALYAYTATPSYTATARILLDPRRPTPAPSQESAALLDASRAESELQVLRSERLLALVFQKLNLIDHPEFSPKPPGVVDLLRARIDAALRVVRPAPSRDEVRQSVFEAFERNLSARRVGQSYVIEVSYSATDPDLARKVANAAVSAYLWQSLVVKAEAAKSGAEFIQGRVTTLNLEVQAAAAAVAGGTLPAAPTPDADARVIGAALQPLKPTAPRKPLILMFGAAVGVFGGFLALAAGLAMDRRIRHRSDIEIKLGMSCLAAIPEVSRRIVSRRGRRMELASLASSRPTGAFGSALRDLRIAIELAAIGKAHESNFAVALVPCTPRAGSTLIGANLACLLRDAGTRVTIIDADMSGSPEWDVLDPASTTAPCLADLLKHGPVAEPMHLPVSRGVRVIPARSQSVVVDHVVYLGGPAMTQVVEDARLEGCVILDLPPLSRVAEARVAALCADMVVVVAEAGRTTLDELDDAVRTLRSAGANVIGAVLNRVRT</sequence>
<dbReference type="InterPro" id="IPR027417">
    <property type="entry name" value="P-loop_NTPase"/>
</dbReference>
<reference evidence="8 9" key="1">
    <citation type="submission" date="2015-03" db="EMBL/GenBank/DDBJ databases">
        <title>Genome sequencing of Methylobacterium tarhaniae DSM 25844.</title>
        <authorList>
            <person name="Chaudhry V."/>
            <person name="Patil P.B."/>
        </authorList>
    </citation>
    <scope>NUCLEOTIDE SEQUENCE [LARGE SCALE GENOMIC DNA]</scope>
    <source>
        <strain evidence="8 9">DSM 25844</strain>
    </source>
</reference>
<organism evidence="8 9">
    <name type="scientific">Methylobacterium tarhaniae</name>
    <dbReference type="NCBI Taxonomy" id="1187852"/>
    <lineage>
        <taxon>Bacteria</taxon>
        <taxon>Pseudomonadati</taxon>
        <taxon>Pseudomonadota</taxon>
        <taxon>Alphaproteobacteria</taxon>
        <taxon>Hyphomicrobiales</taxon>
        <taxon>Methylobacteriaceae</taxon>
        <taxon>Methylobacterium</taxon>
    </lineage>
</organism>
<evidence type="ECO:0000256" key="3">
    <source>
        <dbReference type="ARBA" id="ARBA00022692"/>
    </source>
</evidence>
<dbReference type="PANTHER" id="PTHR32309">
    <property type="entry name" value="TYROSINE-PROTEIN KINASE"/>
    <property type="match status" value="1"/>
</dbReference>
<evidence type="ECO:0000256" key="1">
    <source>
        <dbReference type="ARBA" id="ARBA00004651"/>
    </source>
</evidence>
<name>A0A0J6V2Y6_9HYPH</name>
<keyword evidence="3 6" id="KW-0812">Transmembrane</keyword>
<dbReference type="RefSeq" id="WP_048453703.1">
    <property type="nucleotide sequence ID" value="NZ_LABZ01000205.1"/>
</dbReference>
<keyword evidence="9" id="KW-1185">Reference proteome</keyword>
<dbReference type="SUPFAM" id="SSF52540">
    <property type="entry name" value="P-loop containing nucleoside triphosphate hydrolases"/>
    <property type="match status" value="1"/>
</dbReference>
<dbReference type="Pfam" id="PF02706">
    <property type="entry name" value="Wzz"/>
    <property type="match status" value="1"/>
</dbReference>